<accession>A0A0F8X5I5</accession>
<protein>
    <submittedName>
        <fullName evidence="1">Uncharacterized protein</fullName>
    </submittedName>
</protein>
<feature type="non-terminal residue" evidence="1">
    <location>
        <position position="162"/>
    </location>
</feature>
<organism evidence="1">
    <name type="scientific">marine sediment metagenome</name>
    <dbReference type="NCBI Taxonomy" id="412755"/>
    <lineage>
        <taxon>unclassified sequences</taxon>
        <taxon>metagenomes</taxon>
        <taxon>ecological metagenomes</taxon>
    </lineage>
</organism>
<dbReference type="AlphaFoldDB" id="A0A0F8X5I5"/>
<comment type="caution">
    <text evidence="1">The sequence shown here is derived from an EMBL/GenBank/DDBJ whole genome shotgun (WGS) entry which is preliminary data.</text>
</comment>
<dbReference type="EMBL" id="LAZR01061205">
    <property type="protein sequence ID" value="KKK64053.1"/>
    <property type="molecule type" value="Genomic_DNA"/>
</dbReference>
<reference evidence="1" key="1">
    <citation type="journal article" date="2015" name="Nature">
        <title>Complex archaea that bridge the gap between prokaryotes and eukaryotes.</title>
        <authorList>
            <person name="Spang A."/>
            <person name="Saw J.H."/>
            <person name="Jorgensen S.L."/>
            <person name="Zaremba-Niedzwiedzka K."/>
            <person name="Martijn J."/>
            <person name="Lind A.E."/>
            <person name="van Eijk R."/>
            <person name="Schleper C."/>
            <person name="Guy L."/>
            <person name="Ettema T.J."/>
        </authorList>
    </citation>
    <scope>NUCLEOTIDE SEQUENCE</scope>
</reference>
<evidence type="ECO:0000313" key="1">
    <source>
        <dbReference type="EMBL" id="KKK64053.1"/>
    </source>
</evidence>
<sequence length="162" mass="17548">MASGETGTGSLSSALPSIIADARIVKEYEGVWRRTCDIKQQEENTGLSWTEFSLDQLSRQAITETAENRNFQQLTGSLQAIEPTMNQIIIKITDRAYRKLSSNVIAKFGGLSGNAMNRGDDEDYLATFPTFATTNSPGAGNPMSFGYIASAVTNIQGNVTEP</sequence>
<gene>
    <name evidence="1" type="ORF">LCGC14_2988090</name>
</gene>
<name>A0A0F8X5I5_9ZZZZ</name>
<proteinExistence type="predicted"/>